<dbReference type="Proteomes" id="UP000800041">
    <property type="component" value="Unassembled WGS sequence"/>
</dbReference>
<organism evidence="1 2">
    <name type="scientific">Aulographum hederae CBS 113979</name>
    <dbReference type="NCBI Taxonomy" id="1176131"/>
    <lineage>
        <taxon>Eukaryota</taxon>
        <taxon>Fungi</taxon>
        <taxon>Dikarya</taxon>
        <taxon>Ascomycota</taxon>
        <taxon>Pezizomycotina</taxon>
        <taxon>Dothideomycetes</taxon>
        <taxon>Pleosporomycetidae</taxon>
        <taxon>Aulographales</taxon>
        <taxon>Aulographaceae</taxon>
    </lineage>
</organism>
<keyword evidence="2" id="KW-1185">Reference proteome</keyword>
<proteinExistence type="predicted"/>
<reference evidence="1" key="1">
    <citation type="journal article" date="2020" name="Stud. Mycol.">
        <title>101 Dothideomycetes genomes: a test case for predicting lifestyles and emergence of pathogens.</title>
        <authorList>
            <person name="Haridas S."/>
            <person name="Albert R."/>
            <person name="Binder M."/>
            <person name="Bloem J."/>
            <person name="Labutti K."/>
            <person name="Salamov A."/>
            <person name="Andreopoulos B."/>
            <person name="Baker S."/>
            <person name="Barry K."/>
            <person name="Bills G."/>
            <person name="Bluhm B."/>
            <person name="Cannon C."/>
            <person name="Castanera R."/>
            <person name="Culley D."/>
            <person name="Daum C."/>
            <person name="Ezra D."/>
            <person name="Gonzalez J."/>
            <person name="Henrissat B."/>
            <person name="Kuo A."/>
            <person name="Liang C."/>
            <person name="Lipzen A."/>
            <person name="Lutzoni F."/>
            <person name="Magnuson J."/>
            <person name="Mondo S."/>
            <person name="Nolan M."/>
            <person name="Ohm R."/>
            <person name="Pangilinan J."/>
            <person name="Park H.-J."/>
            <person name="Ramirez L."/>
            <person name="Alfaro M."/>
            <person name="Sun H."/>
            <person name="Tritt A."/>
            <person name="Yoshinaga Y."/>
            <person name="Zwiers L.-H."/>
            <person name="Turgeon B."/>
            <person name="Goodwin S."/>
            <person name="Spatafora J."/>
            <person name="Crous P."/>
            <person name="Grigoriev I."/>
        </authorList>
    </citation>
    <scope>NUCLEOTIDE SEQUENCE</scope>
    <source>
        <strain evidence="1">CBS 113979</strain>
    </source>
</reference>
<evidence type="ECO:0000313" key="2">
    <source>
        <dbReference type="Proteomes" id="UP000800041"/>
    </source>
</evidence>
<dbReference type="AlphaFoldDB" id="A0A6G1GPT6"/>
<gene>
    <name evidence="1" type="ORF">K402DRAFT_189299</name>
</gene>
<dbReference type="EMBL" id="ML977181">
    <property type="protein sequence ID" value="KAF1982748.1"/>
    <property type="molecule type" value="Genomic_DNA"/>
</dbReference>
<accession>A0A6G1GPT6</accession>
<name>A0A6G1GPT6_9PEZI</name>
<evidence type="ECO:0000313" key="1">
    <source>
        <dbReference type="EMBL" id="KAF1982748.1"/>
    </source>
</evidence>
<protein>
    <submittedName>
        <fullName evidence="1">Uncharacterized protein</fullName>
    </submittedName>
</protein>
<sequence>MVGSVDADGVLVQRPGAPNVHGAMFRNALPSPGHGQPARQCKQGSRRCFRWAVFLNPCRRICPSCPCNMAGPCPTLRRPPSVPRSRRDRVGVEVPKSLIAHTLHPFFLAPSPLQSSTSCAAAPPWTTDLADIRLRHQPVAIRHAAAAPLRLWHGVSRWLRG</sequence>